<gene>
    <name evidence="2" type="ORF">PAECIP111802_05035</name>
</gene>
<evidence type="ECO:0000256" key="1">
    <source>
        <dbReference type="SAM" id="Phobius"/>
    </source>
</evidence>
<accession>A0ABM8VNR4</accession>
<keyword evidence="1" id="KW-0812">Transmembrane</keyword>
<dbReference type="RefSeq" id="WP_218101283.1">
    <property type="nucleotide sequence ID" value="NZ_CAJVCE010000016.1"/>
</dbReference>
<dbReference type="Proteomes" id="UP000730618">
    <property type="component" value="Unassembled WGS sequence"/>
</dbReference>
<evidence type="ECO:0000313" key="3">
    <source>
        <dbReference type="Proteomes" id="UP000730618"/>
    </source>
</evidence>
<keyword evidence="1" id="KW-0472">Membrane</keyword>
<reference evidence="2 3" key="1">
    <citation type="submission" date="2021-06" db="EMBL/GenBank/DDBJ databases">
        <authorList>
            <person name="Criscuolo A."/>
        </authorList>
    </citation>
    <scope>NUCLEOTIDE SEQUENCE [LARGE SCALE GENOMIC DNA]</scope>
    <source>
        <strain evidence="3">CIP 111802</strain>
    </source>
</reference>
<evidence type="ECO:0000313" key="2">
    <source>
        <dbReference type="EMBL" id="CAG7651724.1"/>
    </source>
</evidence>
<dbReference type="EMBL" id="CAJVCE010000016">
    <property type="protein sequence ID" value="CAG7651724.1"/>
    <property type="molecule type" value="Genomic_DNA"/>
</dbReference>
<name>A0ABM8VNR4_9BACL</name>
<organism evidence="2 3">
    <name type="scientific">Paenibacillus allorhizosphaerae</name>
    <dbReference type="NCBI Taxonomy" id="2849866"/>
    <lineage>
        <taxon>Bacteria</taxon>
        <taxon>Bacillati</taxon>
        <taxon>Bacillota</taxon>
        <taxon>Bacilli</taxon>
        <taxon>Bacillales</taxon>
        <taxon>Paenibacillaceae</taxon>
        <taxon>Paenibacillus</taxon>
    </lineage>
</organism>
<sequence length="242" mass="28638">MNIDWGTFFVSVPTTLVIVGGFFKLAVNSFIDNKFKERLETHKKELQLIVEANKFDYQRKIADFNLYTAKRHESYMDLYDKVLLADGYIRSLMGFQNRPDYREYGLEDLEKWLKSFNLLSNKIEEFKNKWTKTEGVDKTRERQELHREIGNYIRMVEVQVANLKLSEAKNYFLSKRLYFSDEVIVLTSAIIADLNNFSTRVEYLRAHQEPFLDRQSLEQAIENNLESVRKKIKAELSVGDYN</sequence>
<keyword evidence="3" id="KW-1185">Reference proteome</keyword>
<proteinExistence type="predicted"/>
<comment type="caution">
    <text evidence="2">The sequence shown here is derived from an EMBL/GenBank/DDBJ whole genome shotgun (WGS) entry which is preliminary data.</text>
</comment>
<keyword evidence="1" id="KW-1133">Transmembrane helix</keyword>
<protein>
    <submittedName>
        <fullName evidence="2">Uncharacterized protein</fullName>
    </submittedName>
</protein>
<feature type="transmembrane region" description="Helical" evidence="1">
    <location>
        <begin position="6"/>
        <end position="27"/>
    </location>
</feature>